<feature type="transmembrane region" description="Helical" evidence="9">
    <location>
        <begin position="168"/>
        <end position="190"/>
    </location>
</feature>
<sequence>MFKQNDSKCVNYREKVVQFMNWKKIAFSISAFLLMLSVIIISTRGFDWGLDFTGGTIIEFFLQKPDTLDHMRSRLKEAGFTKIQVQNFGSSHDFIIHVPLQEKYLNTDLGGQILRSIQHAAQEKINLKRIECVGPRVGSELLIIGGIALLSALTAIFLYITIRFTWRLALGTVLALTHDIIITIGALSLFHIEIDFTIIASLLSIIGYSLNDKIVVSDRIRENCRKIFFVTSSSSYIINLSITQTFRRTIITSIITLMMVLILFVFGGAMLRGFSLTMLIGIIIGTISSIYISSALALQLGMQRDHLISNREDKAIEE</sequence>
<organism evidence="11 12">
    <name type="scientific">Candidatus Erwinia haradaeae</name>
    <dbReference type="NCBI Taxonomy" id="1922217"/>
    <lineage>
        <taxon>Bacteria</taxon>
        <taxon>Pseudomonadati</taxon>
        <taxon>Pseudomonadota</taxon>
        <taxon>Gammaproteobacteria</taxon>
        <taxon>Enterobacterales</taxon>
        <taxon>Erwiniaceae</taxon>
        <taxon>Erwinia</taxon>
    </lineage>
</organism>
<dbReference type="PANTHER" id="PTHR30081">
    <property type="entry name" value="PROTEIN-EXPORT MEMBRANE PROTEIN SEC"/>
    <property type="match status" value="1"/>
</dbReference>
<comment type="similarity">
    <text evidence="9">Belongs to the SecD/SecF family. SecF subfamily.</text>
</comment>
<evidence type="ECO:0000256" key="7">
    <source>
        <dbReference type="ARBA" id="ARBA00023010"/>
    </source>
</evidence>
<protein>
    <recommendedName>
        <fullName evidence="9">Protein-export membrane protein SecF</fullName>
    </recommendedName>
</protein>
<dbReference type="GO" id="GO:0043952">
    <property type="term" value="P:protein transport by the Sec complex"/>
    <property type="evidence" value="ECO:0007669"/>
    <property type="project" value="UniProtKB-UniRule"/>
</dbReference>
<dbReference type="InterPro" id="IPR005665">
    <property type="entry name" value="SecF_bac"/>
</dbReference>
<feature type="transmembrane region" description="Helical" evidence="9">
    <location>
        <begin position="196"/>
        <end position="216"/>
    </location>
</feature>
<comment type="subunit">
    <text evidence="9">Forms a complex with SecD. Part of the essential Sec protein translocation apparatus which comprises SecA, SecYEG and auxiliary proteins SecDF-YajC and YidC.</text>
</comment>
<dbReference type="AlphaFoldDB" id="A0A451D4G2"/>
<dbReference type="NCBIfam" id="TIGR00916">
    <property type="entry name" value="2A0604s01"/>
    <property type="match status" value="1"/>
</dbReference>
<evidence type="ECO:0000256" key="1">
    <source>
        <dbReference type="ARBA" id="ARBA00004651"/>
    </source>
</evidence>
<dbReference type="InterPro" id="IPR022813">
    <property type="entry name" value="SecD/SecF_arch_bac"/>
</dbReference>
<keyword evidence="3 9" id="KW-1003">Cell membrane</keyword>
<dbReference type="InterPro" id="IPR022645">
    <property type="entry name" value="SecD/SecF_bac"/>
</dbReference>
<dbReference type="GO" id="GO:0006605">
    <property type="term" value="P:protein targeting"/>
    <property type="evidence" value="ECO:0007669"/>
    <property type="project" value="UniProtKB-UniRule"/>
</dbReference>
<dbReference type="NCBIfam" id="TIGR00966">
    <property type="entry name" value="transloc_SecF"/>
    <property type="match status" value="1"/>
</dbReference>
<evidence type="ECO:0000256" key="6">
    <source>
        <dbReference type="ARBA" id="ARBA00022989"/>
    </source>
</evidence>
<feature type="transmembrane region" description="Helical" evidence="9">
    <location>
        <begin position="276"/>
        <end position="298"/>
    </location>
</feature>
<evidence type="ECO:0000256" key="8">
    <source>
        <dbReference type="ARBA" id="ARBA00023136"/>
    </source>
</evidence>
<dbReference type="GO" id="GO:0005886">
    <property type="term" value="C:plasma membrane"/>
    <property type="evidence" value="ECO:0007669"/>
    <property type="project" value="UniProtKB-SubCell"/>
</dbReference>
<feature type="transmembrane region" description="Helical" evidence="9">
    <location>
        <begin position="250"/>
        <end position="270"/>
    </location>
</feature>
<dbReference type="Proteomes" id="UP000294338">
    <property type="component" value="Chromosome 1"/>
</dbReference>
<evidence type="ECO:0000256" key="3">
    <source>
        <dbReference type="ARBA" id="ARBA00022475"/>
    </source>
</evidence>
<dbReference type="Gene3D" id="1.20.1640.10">
    <property type="entry name" value="Multidrug efflux transporter AcrB transmembrane domain"/>
    <property type="match status" value="1"/>
</dbReference>
<dbReference type="SUPFAM" id="SSF82866">
    <property type="entry name" value="Multidrug efflux transporter AcrB transmembrane domain"/>
    <property type="match status" value="1"/>
</dbReference>
<keyword evidence="2 9" id="KW-0813">Transport</keyword>
<dbReference type="Pfam" id="PF07549">
    <property type="entry name" value="Sec_GG"/>
    <property type="match status" value="1"/>
</dbReference>
<dbReference type="EMBL" id="LR217705">
    <property type="protein sequence ID" value="VFP80538.1"/>
    <property type="molecule type" value="Genomic_DNA"/>
</dbReference>
<dbReference type="InterPro" id="IPR022646">
    <property type="entry name" value="SecD/SecF_CS"/>
</dbReference>
<keyword evidence="8 9" id="KW-0472">Membrane</keyword>
<feature type="transmembrane region" description="Helical" evidence="9">
    <location>
        <begin position="25"/>
        <end position="46"/>
    </location>
</feature>
<feature type="domain" description="Protein export membrane protein SecD/SecF C-terminal" evidence="10">
    <location>
        <begin position="119"/>
        <end position="301"/>
    </location>
</feature>
<keyword evidence="5 9" id="KW-0653">Protein transport</keyword>
<dbReference type="InterPro" id="IPR048634">
    <property type="entry name" value="SecD_SecF_C"/>
</dbReference>
<dbReference type="PANTHER" id="PTHR30081:SF8">
    <property type="entry name" value="PROTEIN TRANSLOCASE SUBUNIT SECF"/>
    <property type="match status" value="1"/>
</dbReference>
<evidence type="ECO:0000256" key="9">
    <source>
        <dbReference type="HAMAP-Rule" id="MF_01464"/>
    </source>
</evidence>
<accession>A0A451D4G2</accession>
<keyword evidence="6 9" id="KW-1133">Transmembrane helix</keyword>
<dbReference type="RefSeq" id="WP_197095177.1">
    <property type="nucleotide sequence ID" value="NZ_LR217705.1"/>
</dbReference>
<dbReference type="PRINTS" id="PR01755">
    <property type="entry name" value="SECFTRNLCASE"/>
</dbReference>
<dbReference type="GO" id="GO:0015450">
    <property type="term" value="F:protein-transporting ATPase activity"/>
    <property type="evidence" value="ECO:0007669"/>
    <property type="project" value="InterPro"/>
</dbReference>
<dbReference type="InterPro" id="IPR055344">
    <property type="entry name" value="SecD_SecF_C_bact"/>
</dbReference>
<comment type="function">
    <text evidence="9">Part of the Sec protein translocase complex. Interacts with the SecYEG preprotein conducting channel. SecDF uses the proton motive force (PMF) to complete protein translocation after the ATP-dependent function of SecA.</text>
</comment>
<name>A0A451D4G2_9GAMM</name>
<comment type="subcellular location">
    <subcellularLocation>
        <location evidence="1 9">Cell membrane</location>
        <topology evidence="1 9">Multi-pass membrane protein</topology>
    </subcellularLocation>
</comment>
<evidence type="ECO:0000313" key="11">
    <source>
        <dbReference type="EMBL" id="VFP80538.1"/>
    </source>
</evidence>
<gene>
    <name evidence="9 11" type="primary">secF</name>
    <name evidence="11" type="ORF">ERCISPPS3390_407</name>
</gene>
<feature type="transmembrane region" description="Helical" evidence="9">
    <location>
        <begin position="141"/>
        <end position="161"/>
    </location>
</feature>
<dbReference type="GO" id="GO:0065002">
    <property type="term" value="P:intracellular protein transmembrane transport"/>
    <property type="evidence" value="ECO:0007669"/>
    <property type="project" value="UniProtKB-UniRule"/>
</dbReference>
<evidence type="ECO:0000256" key="5">
    <source>
        <dbReference type="ARBA" id="ARBA00022927"/>
    </source>
</evidence>
<reference evidence="11 12" key="1">
    <citation type="submission" date="2019-02" db="EMBL/GenBank/DDBJ databases">
        <authorList>
            <person name="Manzano-Marin A."/>
            <person name="Manzano-Marin A."/>
        </authorList>
    </citation>
    <scope>NUCLEOTIDE SEQUENCE [LARGE SCALE GENOMIC DNA]</scope>
    <source>
        <strain evidence="11 12">ErCisplendens/pseudotsugae</strain>
    </source>
</reference>
<evidence type="ECO:0000256" key="2">
    <source>
        <dbReference type="ARBA" id="ARBA00022448"/>
    </source>
</evidence>
<evidence type="ECO:0000256" key="4">
    <source>
        <dbReference type="ARBA" id="ARBA00022692"/>
    </source>
</evidence>
<evidence type="ECO:0000259" key="10">
    <source>
        <dbReference type="Pfam" id="PF02355"/>
    </source>
</evidence>
<dbReference type="HAMAP" id="MF_01464_B">
    <property type="entry name" value="SecF_B"/>
    <property type="match status" value="1"/>
</dbReference>
<keyword evidence="7 9" id="KW-0811">Translocation</keyword>
<proteinExistence type="inferred from homology"/>
<keyword evidence="4 9" id="KW-0812">Transmembrane</keyword>
<evidence type="ECO:0000313" key="12">
    <source>
        <dbReference type="Proteomes" id="UP000294338"/>
    </source>
</evidence>
<dbReference type="Pfam" id="PF02355">
    <property type="entry name" value="SecD_SecF_C"/>
    <property type="match status" value="1"/>
</dbReference>